<dbReference type="PANTHER" id="PTHR30146:SF153">
    <property type="entry name" value="LACTOSE OPERON REPRESSOR"/>
    <property type="match status" value="1"/>
</dbReference>
<dbReference type="PROSITE" id="PS00356">
    <property type="entry name" value="HTH_LACI_1"/>
    <property type="match status" value="1"/>
</dbReference>
<feature type="region of interest" description="Disordered" evidence="4">
    <location>
        <begin position="345"/>
        <end position="370"/>
    </location>
</feature>
<dbReference type="Gene3D" id="1.10.260.40">
    <property type="entry name" value="lambda repressor-like DNA-binding domains"/>
    <property type="match status" value="1"/>
</dbReference>
<dbReference type="Proteomes" id="UP000194577">
    <property type="component" value="Unassembled WGS sequence"/>
</dbReference>
<keyword evidence="2" id="KW-0238">DNA-binding</keyword>
<dbReference type="PROSITE" id="PS50932">
    <property type="entry name" value="HTH_LACI_2"/>
    <property type="match status" value="1"/>
</dbReference>
<dbReference type="EMBL" id="MTPX02000041">
    <property type="protein sequence ID" value="PHP52639.1"/>
    <property type="molecule type" value="Genomic_DNA"/>
</dbReference>
<dbReference type="SUPFAM" id="SSF53822">
    <property type="entry name" value="Periplasmic binding protein-like I"/>
    <property type="match status" value="1"/>
</dbReference>
<comment type="caution">
    <text evidence="6">The sequence shown here is derived from an EMBL/GenBank/DDBJ whole genome shotgun (WGS) entry which is preliminary data.</text>
</comment>
<evidence type="ECO:0000256" key="3">
    <source>
        <dbReference type="ARBA" id="ARBA00023163"/>
    </source>
</evidence>
<evidence type="ECO:0000313" key="6">
    <source>
        <dbReference type="EMBL" id="PHP52639.1"/>
    </source>
</evidence>
<evidence type="ECO:0000256" key="4">
    <source>
        <dbReference type="SAM" id="MobiDB-lite"/>
    </source>
</evidence>
<organism evidence="6 7">
    <name type="scientific">Actinomyces ruminis</name>
    <dbReference type="NCBI Taxonomy" id="1937003"/>
    <lineage>
        <taxon>Bacteria</taxon>
        <taxon>Bacillati</taxon>
        <taxon>Actinomycetota</taxon>
        <taxon>Actinomycetes</taxon>
        <taxon>Actinomycetales</taxon>
        <taxon>Actinomycetaceae</taxon>
        <taxon>Actinomyces</taxon>
    </lineage>
</organism>
<evidence type="ECO:0000256" key="2">
    <source>
        <dbReference type="ARBA" id="ARBA00023125"/>
    </source>
</evidence>
<keyword evidence="7" id="KW-1185">Reference proteome</keyword>
<evidence type="ECO:0000313" key="7">
    <source>
        <dbReference type="Proteomes" id="UP000194577"/>
    </source>
</evidence>
<dbReference type="CDD" id="cd06267">
    <property type="entry name" value="PBP1_LacI_sugar_binding-like"/>
    <property type="match status" value="1"/>
</dbReference>
<dbReference type="InterPro" id="IPR010982">
    <property type="entry name" value="Lambda_DNA-bd_dom_sf"/>
</dbReference>
<dbReference type="CDD" id="cd01392">
    <property type="entry name" value="HTH_LacI"/>
    <property type="match status" value="1"/>
</dbReference>
<name>A0ABX4MAZ1_9ACTO</name>
<dbReference type="InterPro" id="IPR028082">
    <property type="entry name" value="Peripla_BP_I"/>
</dbReference>
<dbReference type="RefSeq" id="WP_086614143.1">
    <property type="nucleotide sequence ID" value="NZ_MTPX02000041.1"/>
</dbReference>
<evidence type="ECO:0000259" key="5">
    <source>
        <dbReference type="PROSITE" id="PS50932"/>
    </source>
</evidence>
<keyword evidence="1" id="KW-0805">Transcription regulation</keyword>
<protein>
    <submittedName>
        <fullName evidence="6">LacI family transcriptional regulator</fullName>
    </submittedName>
</protein>
<feature type="domain" description="HTH lacI-type" evidence="5">
    <location>
        <begin position="5"/>
        <end position="59"/>
    </location>
</feature>
<accession>A0ABX4MAZ1</accession>
<dbReference type="InterPro" id="IPR046335">
    <property type="entry name" value="LacI/GalR-like_sensor"/>
</dbReference>
<reference evidence="6 7" key="1">
    <citation type="submission" date="2017-10" db="EMBL/GenBank/DDBJ databases">
        <title>Draft genome sequence of cellulolytic Actinomyces sp CtC72 isolated from cattle rumen fluid.</title>
        <authorList>
            <person name="Joshi A.J."/>
            <person name="Vasudevan G."/>
            <person name="Lanjekar V.B."/>
            <person name="Hivarkar S."/>
            <person name="Engineer A."/>
            <person name="Pore S.D."/>
            <person name="Dhakephalkar P.K."/>
            <person name="Dagar S."/>
        </authorList>
    </citation>
    <scope>NUCLEOTIDE SEQUENCE [LARGE SCALE GENOMIC DNA]</scope>
    <source>
        <strain evidence="7">CtC72</strain>
    </source>
</reference>
<sequence length="370" mass="37955">MADRVTMGDVARRAGVSAKTVSNVLRGAPGASAATRRRVLEAVAALGYRLNPSASALRSGRRGSITLALPTLQQPLYAALAQELMRAAGDTAVILELTSGEAEREQEILSGSWARRSDAAVLVPRGLDPASRSATERTRIKAPLVLIADSGPRAVPRVTCPPEAQVELVAAHLLALGRRRIAVVGSSSAADQWTEACARGLREAGLRVDAEAVVRVDAPDGLLGGVEAVARLAHAGADVDAIVCHNDALAAGAVSALRRRGARVPQDVAVIGRGDTEAAVFATPTLTSVSLDLPKLARAALDLLTPDADLGTPPQQGAWARAGAAATPARAPLIQTAPTLSIRGSTVDGAEAAPERWGNSTASGAELSPE</sequence>
<dbReference type="Pfam" id="PF00356">
    <property type="entry name" value="LacI"/>
    <property type="match status" value="1"/>
</dbReference>
<dbReference type="Gene3D" id="3.40.50.2300">
    <property type="match status" value="2"/>
</dbReference>
<dbReference type="SMART" id="SM00354">
    <property type="entry name" value="HTH_LACI"/>
    <property type="match status" value="1"/>
</dbReference>
<gene>
    <name evidence="6" type="ORF">BW737_007040</name>
</gene>
<dbReference type="InterPro" id="IPR000843">
    <property type="entry name" value="HTH_LacI"/>
</dbReference>
<evidence type="ECO:0000256" key="1">
    <source>
        <dbReference type="ARBA" id="ARBA00023015"/>
    </source>
</evidence>
<proteinExistence type="predicted"/>
<dbReference type="PANTHER" id="PTHR30146">
    <property type="entry name" value="LACI-RELATED TRANSCRIPTIONAL REPRESSOR"/>
    <property type="match status" value="1"/>
</dbReference>
<keyword evidence="3" id="KW-0804">Transcription</keyword>
<dbReference type="Pfam" id="PF13377">
    <property type="entry name" value="Peripla_BP_3"/>
    <property type="match status" value="1"/>
</dbReference>
<dbReference type="SUPFAM" id="SSF47413">
    <property type="entry name" value="lambda repressor-like DNA-binding domains"/>
    <property type="match status" value="1"/>
</dbReference>